<dbReference type="EMBL" id="BGZK01001325">
    <property type="protein sequence ID" value="GBP77290.1"/>
    <property type="molecule type" value="Genomic_DNA"/>
</dbReference>
<dbReference type="OrthoDB" id="7382669at2759"/>
<evidence type="ECO:0000313" key="3">
    <source>
        <dbReference type="Proteomes" id="UP000299102"/>
    </source>
</evidence>
<comment type="caution">
    <text evidence="2">The sequence shown here is derived from an EMBL/GenBank/DDBJ whole genome shotgun (WGS) entry which is preliminary data.</text>
</comment>
<gene>
    <name evidence="2" type="ORF">EVAR_31722_1</name>
</gene>
<reference evidence="2 3" key="1">
    <citation type="journal article" date="2019" name="Commun. Biol.">
        <title>The bagworm genome reveals a unique fibroin gene that provides high tensile strength.</title>
        <authorList>
            <person name="Kono N."/>
            <person name="Nakamura H."/>
            <person name="Ohtoshi R."/>
            <person name="Tomita M."/>
            <person name="Numata K."/>
            <person name="Arakawa K."/>
        </authorList>
    </citation>
    <scope>NUCLEOTIDE SEQUENCE [LARGE SCALE GENOMIC DNA]</scope>
</reference>
<evidence type="ECO:0000256" key="1">
    <source>
        <dbReference type="SAM" id="MobiDB-lite"/>
    </source>
</evidence>
<dbReference type="AlphaFoldDB" id="A0A4C1YQ69"/>
<dbReference type="Proteomes" id="UP000299102">
    <property type="component" value="Unassembled WGS sequence"/>
</dbReference>
<evidence type="ECO:0000313" key="2">
    <source>
        <dbReference type="EMBL" id="GBP77290.1"/>
    </source>
</evidence>
<accession>A0A4C1YQ69</accession>
<name>A0A4C1YQ69_EUMVA</name>
<dbReference type="InterPro" id="IPR036691">
    <property type="entry name" value="Endo/exonu/phosph_ase_sf"/>
</dbReference>
<dbReference type="Gene3D" id="3.60.10.10">
    <property type="entry name" value="Endonuclease/exonuclease/phosphatase"/>
    <property type="match status" value="1"/>
</dbReference>
<proteinExistence type="predicted"/>
<keyword evidence="3" id="KW-1185">Reference proteome</keyword>
<protein>
    <submittedName>
        <fullName evidence="2">Retrovirus-related Pol polyprotein from type-1 retrotransposable element R1</fullName>
    </submittedName>
</protein>
<dbReference type="SUPFAM" id="SSF56219">
    <property type="entry name" value="DNase I-like"/>
    <property type="match status" value="1"/>
</dbReference>
<organism evidence="2 3">
    <name type="scientific">Eumeta variegata</name>
    <name type="common">Bagworm moth</name>
    <name type="synonym">Eumeta japonica</name>
    <dbReference type="NCBI Taxonomy" id="151549"/>
    <lineage>
        <taxon>Eukaryota</taxon>
        <taxon>Metazoa</taxon>
        <taxon>Ecdysozoa</taxon>
        <taxon>Arthropoda</taxon>
        <taxon>Hexapoda</taxon>
        <taxon>Insecta</taxon>
        <taxon>Pterygota</taxon>
        <taxon>Neoptera</taxon>
        <taxon>Endopterygota</taxon>
        <taxon>Lepidoptera</taxon>
        <taxon>Glossata</taxon>
        <taxon>Ditrysia</taxon>
        <taxon>Tineoidea</taxon>
        <taxon>Psychidae</taxon>
        <taxon>Oiketicinae</taxon>
        <taxon>Eumeta</taxon>
    </lineage>
</organism>
<feature type="region of interest" description="Disordered" evidence="1">
    <location>
        <begin position="1"/>
        <end position="24"/>
    </location>
</feature>
<sequence>MQNFIQEVPSRSPDHNGGTGVQPGTARFVGVAGSRIYRLGGGTSSGGATRKHTRLYRGSARRGSSPRNVMYPSLDMDRRGGLRVGQINLGGSADATRELPETARRLGLDLVLVQEQYAAVENVIQTALHGGARWPERLIHGLWLPSVQRPDRPVSGAAGLRAELAARQAGASSSVLIRMHTPRCGTASVVNTQEGFIAGRGLTLHNRENQPATFAGAHGESNIDLTLSTRGVEVSDWRVLEEASVSDHRLIVFRVDGAERAATCAEPIEEPVRFRDRGVDWDEFERVVQVRVGRIRWGAPAAKVTGSFTNVIIRSARECLGVIKPRSYYGYEWWNEELDRMRDMTAKKRKIWQRAKVRGEDCEVNARLAFLKARAAYRRRMRAIQTAHFRQIAESGNVDPWDMAYRAASGRLQGSS</sequence>